<keyword evidence="2" id="KW-1185">Reference proteome</keyword>
<sequence length="103" mass="11151">MLPHPCLIFSLAYNPYTAEGPSSYASDTALTPPYASSHLPHMPPTLLTILMLAVPSQHASNPAYHPYACSVLPTCLRPCLPSLPLQSPPNMPPTPLTILTLRY</sequence>
<protein>
    <submittedName>
        <fullName evidence="1">Uncharacterized protein</fullName>
    </submittedName>
</protein>
<accession>A0A9Q3I8T8</accession>
<proteinExistence type="predicted"/>
<reference evidence="1" key="1">
    <citation type="submission" date="2021-03" db="EMBL/GenBank/DDBJ databases">
        <title>Draft genome sequence of rust myrtle Austropuccinia psidii MF-1, a brazilian biotype.</title>
        <authorList>
            <person name="Quecine M.C."/>
            <person name="Pachon D.M.R."/>
            <person name="Bonatelli M.L."/>
            <person name="Correr F.H."/>
            <person name="Franceschini L.M."/>
            <person name="Leite T.F."/>
            <person name="Margarido G.R.A."/>
            <person name="Almeida C.A."/>
            <person name="Ferrarezi J.A."/>
            <person name="Labate C.A."/>
        </authorList>
    </citation>
    <scope>NUCLEOTIDE SEQUENCE</scope>
    <source>
        <strain evidence="1">MF-1</strain>
    </source>
</reference>
<dbReference type="AlphaFoldDB" id="A0A9Q3I8T8"/>
<dbReference type="Proteomes" id="UP000765509">
    <property type="component" value="Unassembled WGS sequence"/>
</dbReference>
<evidence type="ECO:0000313" key="1">
    <source>
        <dbReference type="EMBL" id="MBW0534281.1"/>
    </source>
</evidence>
<comment type="caution">
    <text evidence="1">The sequence shown here is derived from an EMBL/GenBank/DDBJ whole genome shotgun (WGS) entry which is preliminary data.</text>
</comment>
<gene>
    <name evidence="1" type="ORF">O181_073996</name>
</gene>
<evidence type="ECO:0000313" key="2">
    <source>
        <dbReference type="Proteomes" id="UP000765509"/>
    </source>
</evidence>
<organism evidence="1 2">
    <name type="scientific">Austropuccinia psidii MF-1</name>
    <dbReference type="NCBI Taxonomy" id="1389203"/>
    <lineage>
        <taxon>Eukaryota</taxon>
        <taxon>Fungi</taxon>
        <taxon>Dikarya</taxon>
        <taxon>Basidiomycota</taxon>
        <taxon>Pucciniomycotina</taxon>
        <taxon>Pucciniomycetes</taxon>
        <taxon>Pucciniales</taxon>
        <taxon>Sphaerophragmiaceae</taxon>
        <taxon>Austropuccinia</taxon>
    </lineage>
</organism>
<name>A0A9Q3I8T8_9BASI</name>
<dbReference type="EMBL" id="AVOT02039260">
    <property type="protein sequence ID" value="MBW0534281.1"/>
    <property type="molecule type" value="Genomic_DNA"/>
</dbReference>